<evidence type="ECO:0000313" key="3">
    <source>
        <dbReference type="Proteomes" id="UP000183994"/>
    </source>
</evidence>
<accession>A0A1M6W849</accession>
<gene>
    <name evidence="2" type="ORF">SAMN02745216_04273</name>
</gene>
<dbReference type="OrthoDB" id="8454348at2"/>
<evidence type="ECO:0000313" key="2">
    <source>
        <dbReference type="EMBL" id="SHK89809.1"/>
    </source>
</evidence>
<reference evidence="3" key="1">
    <citation type="submission" date="2016-11" db="EMBL/GenBank/DDBJ databases">
        <authorList>
            <person name="Varghese N."/>
            <person name="Submissions S."/>
        </authorList>
    </citation>
    <scope>NUCLEOTIDE SEQUENCE [LARGE SCALE GENOMIC DNA]</scope>
    <source>
        <strain evidence="3">DSM 16219</strain>
    </source>
</reference>
<evidence type="ECO:0000256" key="1">
    <source>
        <dbReference type="SAM" id="Phobius"/>
    </source>
</evidence>
<dbReference type="RefSeq" id="WP_073478294.1">
    <property type="nucleotide sequence ID" value="NZ_FQZU01000037.1"/>
</dbReference>
<dbReference type="AlphaFoldDB" id="A0A1M6W849"/>
<sequence length="252" mass="28567">MNKRMNQIGFSQRVRLEWFEQTANLVMAGNDRTVVNETLQNLLQDKVSVGGQAERGNREKIITILLKTWMTPPKELESLRIAGLDLLKRIPRKNHMVVHWGMVSAVYPFWAGVAVQVGRLLRLQGTAAAAHVQRRVREQYGERETVHRAARRVLRSFLDWGVLQETDQKGIYKGSKEFPIDDADLIAWIVEASLHARPNPSSPLHDLLSGPSLFPFKIKTVHAETLAAASPRLDILRHGMDEDLVMLKEKGN</sequence>
<dbReference type="STRING" id="1121393.SAMN02745216_04273"/>
<keyword evidence="3" id="KW-1185">Reference proteome</keyword>
<keyword evidence="1" id="KW-0812">Transmembrane</keyword>
<proteinExistence type="predicted"/>
<keyword evidence="1" id="KW-0472">Membrane</keyword>
<name>A0A1M6W849_9BACT</name>
<keyword evidence="1" id="KW-1133">Transmembrane helix</keyword>
<organism evidence="2 3">
    <name type="scientific">Desulfatibacillum alkenivorans DSM 16219</name>
    <dbReference type="NCBI Taxonomy" id="1121393"/>
    <lineage>
        <taxon>Bacteria</taxon>
        <taxon>Pseudomonadati</taxon>
        <taxon>Thermodesulfobacteriota</taxon>
        <taxon>Desulfobacteria</taxon>
        <taxon>Desulfobacterales</taxon>
        <taxon>Desulfatibacillaceae</taxon>
        <taxon>Desulfatibacillum</taxon>
    </lineage>
</organism>
<dbReference type="EMBL" id="FQZU01000037">
    <property type="protein sequence ID" value="SHK89809.1"/>
    <property type="molecule type" value="Genomic_DNA"/>
</dbReference>
<protein>
    <submittedName>
        <fullName evidence="2">Uncharacterized protein</fullName>
    </submittedName>
</protein>
<dbReference type="Proteomes" id="UP000183994">
    <property type="component" value="Unassembled WGS sequence"/>
</dbReference>
<feature type="transmembrane region" description="Helical" evidence="1">
    <location>
        <begin position="97"/>
        <end position="117"/>
    </location>
</feature>